<comment type="caution">
    <text evidence="3">The sequence shown here is derived from an EMBL/GenBank/DDBJ whole genome shotgun (WGS) entry which is preliminary data.</text>
</comment>
<evidence type="ECO:0000259" key="2">
    <source>
        <dbReference type="Pfam" id="PF14238"/>
    </source>
</evidence>
<dbReference type="Pfam" id="PF14238">
    <property type="entry name" value="DUF4340"/>
    <property type="match status" value="1"/>
</dbReference>
<protein>
    <submittedName>
        <fullName evidence="3">DUF4340 domain-containing protein</fullName>
    </submittedName>
</protein>
<proteinExistence type="predicted"/>
<evidence type="ECO:0000313" key="3">
    <source>
        <dbReference type="EMBL" id="HFN00552.1"/>
    </source>
</evidence>
<dbReference type="InterPro" id="IPR025641">
    <property type="entry name" value="DUF4340"/>
</dbReference>
<feature type="compositionally biased region" description="Pro residues" evidence="1">
    <location>
        <begin position="218"/>
        <end position="234"/>
    </location>
</feature>
<gene>
    <name evidence="3" type="ORF">ENR64_22945</name>
</gene>
<organism evidence="3">
    <name type="scientific">Oscillatoriales cyanobacterium SpSt-418</name>
    <dbReference type="NCBI Taxonomy" id="2282169"/>
    <lineage>
        <taxon>Bacteria</taxon>
        <taxon>Bacillati</taxon>
        <taxon>Cyanobacteriota</taxon>
        <taxon>Cyanophyceae</taxon>
        <taxon>Oscillatoriophycideae</taxon>
        <taxon>Oscillatoriales</taxon>
    </lineage>
</organism>
<feature type="domain" description="DUF4340" evidence="2">
    <location>
        <begin position="108"/>
        <end position="217"/>
    </location>
</feature>
<dbReference type="EMBL" id="DSRU01000328">
    <property type="protein sequence ID" value="HFN00552.1"/>
    <property type="molecule type" value="Genomic_DNA"/>
</dbReference>
<reference evidence="3" key="1">
    <citation type="journal article" date="2020" name="mSystems">
        <title>Genome- and Community-Level Interaction Insights into Carbon Utilization and Element Cycling Functions of Hydrothermarchaeota in Hydrothermal Sediment.</title>
        <authorList>
            <person name="Zhou Z."/>
            <person name="Liu Y."/>
            <person name="Xu W."/>
            <person name="Pan J."/>
            <person name="Luo Z.H."/>
            <person name="Li M."/>
        </authorList>
    </citation>
    <scope>NUCLEOTIDE SEQUENCE [LARGE SCALE GENOMIC DNA]</scope>
    <source>
        <strain evidence="3">SpSt-418</strain>
    </source>
</reference>
<name>A0A7C3KI68_9CYAN</name>
<evidence type="ECO:0000256" key="1">
    <source>
        <dbReference type="SAM" id="MobiDB-lite"/>
    </source>
</evidence>
<dbReference type="AlphaFoldDB" id="A0A7C3KI68"/>
<feature type="compositionally biased region" description="Low complexity" evidence="1">
    <location>
        <begin position="73"/>
        <end position="90"/>
    </location>
</feature>
<feature type="region of interest" description="Disordered" evidence="1">
    <location>
        <begin position="211"/>
        <end position="234"/>
    </location>
</feature>
<accession>A0A7C3KI68</accession>
<feature type="region of interest" description="Disordered" evidence="1">
    <location>
        <begin position="73"/>
        <end position="101"/>
    </location>
</feature>
<sequence length="234" mass="24886">MKLQRTPLILLISALLLGGVVFALERQKPAPTPTATAKSEPLFSFKEADIKQVRLTTPTQKLAFEKVPAAKAAKPAAAPKPATSPTPQATNTPAVLPSPSPVEKAEVWQMTEPKKVLAEDAAIAFLLNQLATGTSQQKLTIQPNQLAEFGFDKPTATVEVTLADQKKHRIVLGKPNFNRSGIYAQIDPPTPANQTITVYLAPIDLESAVTRSLTDWQAPPPGAASPAPTLPPAP</sequence>